<organism evidence="4 5">
    <name type="scientific">Chryseobacterium wanjuense</name>
    <dbReference type="NCBI Taxonomy" id="356305"/>
    <lineage>
        <taxon>Bacteria</taxon>
        <taxon>Pseudomonadati</taxon>
        <taxon>Bacteroidota</taxon>
        <taxon>Flavobacteriia</taxon>
        <taxon>Flavobacteriales</taxon>
        <taxon>Weeksellaceae</taxon>
        <taxon>Chryseobacterium group</taxon>
        <taxon>Chryseobacterium</taxon>
    </lineage>
</organism>
<keyword evidence="4" id="KW-0418">Kinase</keyword>
<dbReference type="Pfam" id="PF00483">
    <property type="entry name" value="NTP_transferase"/>
    <property type="match status" value="1"/>
</dbReference>
<gene>
    <name evidence="4" type="ORF">SAMN05421841_0759</name>
</gene>
<dbReference type="RefSeq" id="WP_089790704.1">
    <property type="nucleotide sequence ID" value="NZ_FOIU01000001.1"/>
</dbReference>
<dbReference type="InterPro" id="IPR029044">
    <property type="entry name" value="Nucleotide-diphossugar_trans"/>
</dbReference>
<dbReference type="EMBL" id="FOIU01000001">
    <property type="protein sequence ID" value="SEW04203.1"/>
    <property type="molecule type" value="Genomic_DNA"/>
</dbReference>
<keyword evidence="1" id="KW-0808">Transferase</keyword>
<dbReference type="PANTHER" id="PTHR43584:SF8">
    <property type="entry name" value="N-ACETYLMURAMATE ALPHA-1-PHOSPHATE URIDYLYLTRANSFERASE"/>
    <property type="match status" value="1"/>
</dbReference>
<evidence type="ECO:0000313" key="5">
    <source>
        <dbReference type="Proteomes" id="UP000199469"/>
    </source>
</evidence>
<dbReference type="SUPFAM" id="SSF53448">
    <property type="entry name" value="Nucleotide-diphospho-sugar transferases"/>
    <property type="match status" value="1"/>
</dbReference>
<accession>A0A1I0NRM2</accession>
<name>A0A1I0NRM2_9FLAO</name>
<keyword evidence="2" id="KW-0548">Nucleotidyltransferase</keyword>
<dbReference type="GO" id="GO:0016779">
    <property type="term" value="F:nucleotidyltransferase activity"/>
    <property type="evidence" value="ECO:0007669"/>
    <property type="project" value="UniProtKB-KW"/>
</dbReference>
<dbReference type="STRING" id="356305.SAMN05421841_0759"/>
<sequence length="302" mass="35002">MNSKKTLLILAGGLGTRYKGLKQVDGILENGSPILEYSIYDALEAGFNKIAVVINQFIPESYIERLEKISKMEKFELKWIYQEMEKFVPKEIDISSREKPWGTGHATLCAKEMIKEPFVIINADDFYGKEAFQLASREMDLGNISEFQFELIAYPVETTLSENGTVARGVCALDSESYLLKIKEQTSLRKENSRIIYTENETDIEIKNQTLVSMNFFVFHPSIFNSLENYFIEFIKSNPLPKEEFYIPFAIQKMITTKKVKVLVKSSPSQWMGMTYPNDKIILKNYLEKQIQRNRYPANLWK</sequence>
<feature type="domain" description="Nucleotidyl transferase" evidence="3">
    <location>
        <begin position="8"/>
        <end position="231"/>
    </location>
</feature>
<dbReference type="InterPro" id="IPR005835">
    <property type="entry name" value="NTP_transferase_dom"/>
</dbReference>
<protein>
    <submittedName>
        <fullName evidence="4">Choline kinase</fullName>
    </submittedName>
</protein>
<dbReference type="InterPro" id="IPR050065">
    <property type="entry name" value="GlmU-like"/>
</dbReference>
<keyword evidence="5" id="KW-1185">Reference proteome</keyword>
<evidence type="ECO:0000256" key="1">
    <source>
        <dbReference type="ARBA" id="ARBA00022679"/>
    </source>
</evidence>
<evidence type="ECO:0000313" key="4">
    <source>
        <dbReference type="EMBL" id="SEW04203.1"/>
    </source>
</evidence>
<evidence type="ECO:0000256" key="2">
    <source>
        <dbReference type="ARBA" id="ARBA00022695"/>
    </source>
</evidence>
<dbReference type="AlphaFoldDB" id="A0A1I0NRM2"/>
<dbReference type="OrthoDB" id="9779926at2"/>
<dbReference type="PANTHER" id="PTHR43584">
    <property type="entry name" value="NUCLEOTIDYL TRANSFERASE"/>
    <property type="match status" value="1"/>
</dbReference>
<dbReference type="GO" id="GO:0016301">
    <property type="term" value="F:kinase activity"/>
    <property type="evidence" value="ECO:0007669"/>
    <property type="project" value="UniProtKB-KW"/>
</dbReference>
<dbReference type="Gene3D" id="3.90.550.10">
    <property type="entry name" value="Spore Coat Polysaccharide Biosynthesis Protein SpsA, Chain A"/>
    <property type="match status" value="1"/>
</dbReference>
<reference evidence="5" key="1">
    <citation type="submission" date="2016-10" db="EMBL/GenBank/DDBJ databases">
        <authorList>
            <person name="Varghese N."/>
            <person name="Submissions S."/>
        </authorList>
    </citation>
    <scope>NUCLEOTIDE SEQUENCE [LARGE SCALE GENOMIC DNA]</scope>
    <source>
        <strain evidence="5">DSM 17724</strain>
    </source>
</reference>
<evidence type="ECO:0000259" key="3">
    <source>
        <dbReference type="Pfam" id="PF00483"/>
    </source>
</evidence>
<dbReference type="Proteomes" id="UP000199469">
    <property type="component" value="Unassembled WGS sequence"/>
</dbReference>
<proteinExistence type="predicted"/>